<name>A0A9D1KYQ0_9FIRM</name>
<dbReference type="FunFam" id="3.40.50.1970:FF:000003">
    <property type="entry name" value="Alcohol dehydrogenase, iron-containing"/>
    <property type="match status" value="1"/>
</dbReference>
<evidence type="ECO:0000259" key="2">
    <source>
        <dbReference type="Pfam" id="PF00465"/>
    </source>
</evidence>
<dbReference type="InterPro" id="IPR018211">
    <property type="entry name" value="ADH_Fe_CS"/>
</dbReference>
<gene>
    <name evidence="4" type="ORF">IAB63_11170</name>
</gene>
<dbReference type="GO" id="GO:0008106">
    <property type="term" value="F:alcohol dehydrogenase (NADP+) activity"/>
    <property type="evidence" value="ECO:0007669"/>
    <property type="project" value="TreeGrafter"/>
</dbReference>
<protein>
    <submittedName>
        <fullName evidence="4">Iron-containing alcohol dehydrogenase</fullName>
    </submittedName>
</protein>
<dbReference type="CDD" id="cd08187">
    <property type="entry name" value="BDH"/>
    <property type="match status" value="1"/>
</dbReference>
<reference evidence="4" key="1">
    <citation type="submission" date="2020-10" db="EMBL/GenBank/DDBJ databases">
        <authorList>
            <person name="Gilroy R."/>
        </authorList>
    </citation>
    <scope>NUCLEOTIDE SEQUENCE</scope>
    <source>
        <strain evidence="4">CHK187-14744</strain>
    </source>
</reference>
<evidence type="ECO:0000259" key="3">
    <source>
        <dbReference type="Pfam" id="PF25137"/>
    </source>
</evidence>
<dbReference type="InterPro" id="IPR044731">
    <property type="entry name" value="BDH-like"/>
</dbReference>
<evidence type="ECO:0000313" key="5">
    <source>
        <dbReference type="Proteomes" id="UP000824164"/>
    </source>
</evidence>
<dbReference type="GO" id="GO:0046872">
    <property type="term" value="F:metal ion binding"/>
    <property type="evidence" value="ECO:0007669"/>
    <property type="project" value="InterPro"/>
</dbReference>
<accession>A0A9D1KYQ0</accession>
<reference evidence="4" key="2">
    <citation type="journal article" date="2021" name="PeerJ">
        <title>Extensive microbial diversity within the chicken gut microbiome revealed by metagenomics and culture.</title>
        <authorList>
            <person name="Gilroy R."/>
            <person name="Ravi A."/>
            <person name="Getino M."/>
            <person name="Pursley I."/>
            <person name="Horton D.L."/>
            <person name="Alikhan N.F."/>
            <person name="Baker D."/>
            <person name="Gharbi K."/>
            <person name="Hall N."/>
            <person name="Watson M."/>
            <person name="Adriaenssens E.M."/>
            <person name="Foster-Nyarko E."/>
            <person name="Jarju S."/>
            <person name="Secka A."/>
            <person name="Antonio M."/>
            <person name="Oren A."/>
            <person name="Chaudhuri R.R."/>
            <person name="La Ragione R."/>
            <person name="Hildebrand F."/>
            <person name="Pallen M.J."/>
        </authorList>
    </citation>
    <scope>NUCLEOTIDE SEQUENCE</scope>
    <source>
        <strain evidence="4">CHK187-14744</strain>
    </source>
</reference>
<evidence type="ECO:0000313" key="4">
    <source>
        <dbReference type="EMBL" id="HIU03800.1"/>
    </source>
</evidence>
<dbReference type="GO" id="GO:1990362">
    <property type="term" value="F:butanol dehydrogenase (NAD+) activity"/>
    <property type="evidence" value="ECO:0007669"/>
    <property type="project" value="InterPro"/>
</dbReference>
<proteinExistence type="predicted"/>
<evidence type="ECO:0000256" key="1">
    <source>
        <dbReference type="ARBA" id="ARBA00023002"/>
    </source>
</evidence>
<feature type="domain" description="Alcohol dehydrogenase iron-type/glycerol dehydrogenase GldA" evidence="2">
    <location>
        <begin position="9"/>
        <end position="177"/>
    </location>
</feature>
<dbReference type="Pfam" id="PF00465">
    <property type="entry name" value="Fe-ADH"/>
    <property type="match status" value="1"/>
</dbReference>
<sequence length="385" mass="42351">MENFVYSIPTKIYFGKGQIKNLGQEVRKYADKVLLVYGGGSIKRNGIYDAVIDQLQEHGIAWEELSGVEPNPRLTTVEKGAALCKEKGIQAVLPIGGGSTLDCAKVVAAAARYEGNAWDLVLDPGKIKEVLPILSVLTLAATGSEMDTFAVITNEATQDKIGTGSPLMRPAVSFMDPEYTFSVSAYQTGAGTADMMSHIFEAYFSNTEGYMQDRIAEALLKTCIEYGVRAIKEPKDYEARANLMWVSSWAINDFISLGKPVAWTVHPMEHELSAYYDITHGAGLAILTPHWMRYVLNDDTVDKFYQYGVNVWSIGEKADKYAVANEAIDKTADYFKALGMPSTLTEVGIDDSLLPTMAKKAAARLKGAYMELSEDQVLEIFRKAL</sequence>
<feature type="domain" description="Fe-containing alcohol dehydrogenase-like C-terminal" evidence="3">
    <location>
        <begin position="191"/>
        <end position="385"/>
    </location>
</feature>
<dbReference type="Pfam" id="PF25137">
    <property type="entry name" value="ADH_Fe_C"/>
    <property type="match status" value="1"/>
</dbReference>
<dbReference type="PANTHER" id="PTHR43633">
    <property type="entry name" value="ALCOHOL DEHYDROGENASE YQHD"/>
    <property type="match status" value="1"/>
</dbReference>
<dbReference type="InterPro" id="IPR001670">
    <property type="entry name" value="ADH_Fe/GldA"/>
</dbReference>
<dbReference type="AlphaFoldDB" id="A0A9D1KYQ0"/>
<dbReference type="EMBL" id="DVLT01000073">
    <property type="protein sequence ID" value="HIU03800.1"/>
    <property type="molecule type" value="Genomic_DNA"/>
</dbReference>
<dbReference type="GO" id="GO:0005829">
    <property type="term" value="C:cytosol"/>
    <property type="evidence" value="ECO:0007669"/>
    <property type="project" value="TreeGrafter"/>
</dbReference>
<comment type="caution">
    <text evidence="4">The sequence shown here is derived from an EMBL/GenBank/DDBJ whole genome shotgun (WGS) entry which is preliminary data.</text>
</comment>
<dbReference type="GO" id="GO:1990002">
    <property type="term" value="F:methylglyoxal reductase (NADPH) (acetol producing) activity"/>
    <property type="evidence" value="ECO:0007669"/>
    <property type="project" value="TreeGrafter"/>
</dbReference>
<dbReference type="PROSITE" id="PS00060">
    <property type="entry name" value="ADH_IRON_2"/>
    <property type="match status" value="1"/>
</dbReference>
<dbReference type="Proteomes" id="UP000824164">
    <property type="component" value="Unassembled WGS sequence"/>
</dbReference>
<dbReference type="Gene3D" id="1.20.1090.10">
    <property type="entry name" value="Dehydroquinate synthase-like - alpha domain"/>
    <property type="match status" value="1"/>
</dbReference>
<dbReference type="Gene3D" id="3.40.50.1970">
    <property type="match status" value="1"/>
</dbReference>
<dbReference type="PANTHER" id="PTHR43633:SF1">
    <property type="entry name" value="ALCOHOL DEHYDROGENASE YQHD"/>
    <property type="match status" value="1"/>
</dbReference>
<dbReference type="SUPFAM" id="SSF56796">
    <property type="entry name" value="Dehydroquinate synthase-like"/>
    <property type="match status" value="1"/>
</dbReference>
<dbReference type="InterPro" id="IPR056798">
    <property type="entry name" value="ADH_Fe_C"/>
</dbReference>
<keyword evidence="1" id="KW-0560">Oxidoreductase</keyword>
<organism evidence="4 5">
    <name type="scientific">Candidatus Onthocola gallistercoris</name>
    <dbReference type="NCBI Taxonomy" id="2840876"/>
    <lineage>
        <taxon>Bacteria</taxon>
        <taxon>Bacillati</taxon>
        <taxon>Bacillota</taxon>
        <taxon>Bacilli</taxon>
        <taxon>Candidatus Onthocola</taxon>
    </lineage>
</organism>